<name>A0A1R1XYE0_9FUNG</name>
<sequence length="211" mass="23882">MFRKALEENRKIQNGSRKARIIAERDLPSTENSFVHPESILNCKNPQYEPYSQLNLATRISTLDQVNMFMKRLENISLSEIIGQVKDKKIQDISKRAPWAMFTVLKKDAIKDEGVKGKDCYKLIVTDLLGKEAVVLVYSIDLKLLEKLKTGYIISISNPIVTVSRKTKGQDAVFLNLKSFKQILLVGKAKDAVFCIGKLDSSKQCTELVNM</sequence>
<organism evidence="1 2">
    <name type="scientific">Smittium culicis</name>
    <dbReference type="NCBI Taxonomy" id="133412"/>
    <lineage>
        <taxon>Eukaryota</taxon>
        <taxon>Fungi</taxon>
        <taxon>Fungi incertae sedis</taxon>
        <taxon>Zoopagomycota</taxon>
        <taxon>Kickxellomycotina</taxon>
        <taxon>Harpellomycetes</taxon>
        <taxon>Harpellales</taxon>
        <taxon>Legeriomycetaceae</taxon>
        <taxon>Smittium</taxon>
    </lineage>
</organism>
<comment type="caution">
    <text evidence="1">The sequence shown here is derived from an EMBL/GenBank/DDBJ whole genome shotgun (WGS) entry which is preliminary data.</text>
</comment>
<dbReference type="GO" id="GO:0003697">
    <property type="term" value="F:single-stranded DNA binding"/>
    <property type="evidence" value="ECO:0007669"/>
    <property type="project" value="InterPro"/>
</dbReference>
<dbReference type="GO" id="GO:0006270">
    <property type="term" value="P:DNA replication initiation"/>
    <property type="evidence" value="ECO:0007669"/>
    <property type="project" value="InterPro"/>
</dbReference>
<proteinExistence type="predicted"/>
<dbReference type="AlphaFoldDB" id="A0A1R1XYE0"/>
<accession>A0A1R1XYE0</accession>
<dbReference type="GO" id="GO:0043596">
    <property type="term" value="C:nuclear replication fork"/>
    <property type="evidence" value="ECO:0007669"/>
    <property type="project" value="TreeGrafter"/>
</dbReference>
<dbReference type="GO" id="GO:0003688">
    <property type="term" value="F:DNA replication origin binding"/>
    <property type="evidence" value="ECO:0007669"/>
    <property type="project" value="TreeGrafter"/>
</dbReference>
<evidence type="ECO:0000313" key="1">
    <source>
        <dbReference type="EMBL" id="OMJ19589.1"/>
    </source>
</evidence>
<dbReference type="InterPro" id="IPR012340">
    <property type="entry name" value="NA-bd_OB-fold"/>
</dbReference>
<protein>
    <submittedName>
        <fullName evidence="1">Uncharacterized protein</fullName>
    </submittedName>
</protein>
<dbReference type="OrthoDB" id="273123at2759"/>
<dbReference type="EMBL" id="LSSN01001448">
    <property type="protein sequence ID" value="OMJ19589.1"/>
    <property type="molecule type" value="Genomic_DNA"/>
</dbReference>
<evidence type="ECO:0000313" key="2">
    <source>
        <dbReference type="Proteomes" id="UP000187283"/>
    </source>
</evidence>
<reference evidence="1 2" key="1">
    <citation type="submission" date="2017-01" db="EMBL/GenBank/DDBJ databases">
        <authorList>
            <person name="Mah S.A."/>
            <person name="Swanson W.J."/>
            <person name="Moy G.W."/>
            <person name="Vacquier V.D."/>
        </authorList>
    </citation>
    <scope>NUCLEOTIDE SEQUENCE [LARGE SCALE GENOMIC DNA]</scope>
    <source>
        <strain evidence="1 2">GSMNP</strain>
    </source>
</reference>
<dbReference type="PANTHER" id="PTHR13454:SF11">
    <property type="entry name" value="PROTEIN MCM10 HOMOLOG"/>
    <property type="match status" value="1"/>
</dbReference>
<dbReference type="Gene3D" id="2.40.50.140">
    <property type="entry name" value="Nucleic acid-binding proteins"/>
    <property type="match status" value="1"/>
</dbReference>
<dbReference type="Proteomes" id="UP000187283">
    <property type="component" value="Unassembled WGS sequence"/>
</dbReference>
<keyword evidence="2" id="KW-1185">Reference proteome</keyword>
<dbReference type="InterPro" id="IPR040184">
    <property type="entry name" value="Mcm10"/>
</dbReference>
<dbReference type="PANTHER" id="PTHR13454">
    <property type="entry name" value="PROTEIN MCM10 HOMOLOG"/>
    <property type="match status" value="1"/>
</dbReference>
<dbReference type="STRING" id="133412.A0A1R1XYE0"/>
<gene>
    <name evidence="1" type="ORF">AYI70_g4633</name>
</gene>